<sequence length="58" mass="6379">MRSPKTIMNLTKNPHHHKADASSTLVMATSSSNSSASRRRDRVCKCGEKPVVTTSCYN</sequence>
<dbReference type="EMBL" id="JACTNZ010000010">
    <property type="protein sequence ID" value="KAG5529744.1"/>
    <property type="molecule type" value="Genomic_DNA"/>
</dbReference>
<reference evidence="2" key="1">
    <citation type="submission" date="2020-08" db="EMBL/GenBank/DDBJ databases">
        <title>Plant Genome Project.</title>
        <authorList>
            <person name="Zhang R.-G."/>
        </authorList>
    </citation>
    <scope>NUCLEOTIDE SEQUENCE</scope>
    <source>
        <strain evidence="2">WSP0</strain>
        <tissue evidence="2">Leaf</tissue>
    </source>
</reference>
<evidence type="ECO:0000256" key="1">
    <source>
        <dbReference type="SAM" id="MobiDB-lite"/>
    </source>
</evidence>
<gene>
    <name evidence="2" type="ORF">RHGRI_030205</name>
</gene>
<dbReference type="Proteomes" id="UP000823749">
    <property type="component" value="Chromosome 10"/>
</dbReference>
<keyword evidence="3" id="KW-1185">Reference proteome</keyword>
<evidence type="ECO:0000313" key="3">
    <source>
        <dbReference type="Proteomes" id="UP000823749"/>
    </source>
</evidence>
<evidence type="ECO:0000313" key="2">
    <source>
        <dbReference type="EMBL" id="KAG5529744.1"/>
    </source>
</evidence>
<feature type="region of interest" description="Disordered" evidence="1">
    <location>
        <begin position="1"/>
        <end position="41"/>
    </location>
</feature>
<organism evidence="2 3">
    <name type="scientific">Rhododendron griersonianum</name>
    <dbReference type="NCBI Taxonomy" id="479676"/>
    <lineage>
        <taxon>Eukaryota</taxon>
        <taxon>Viridiplantae</taxon>
        <taxon>Streptophyta</taxon>
        <taxon>Embryophyta</taxon>
        <taxon>Tracheophyta</taxon>
        <taxon>Spermatophyta</taxon>
        <taxon>Magnoliopsida</taxon>
        <taxon>eudicotyledons</taxon>
        <taxon>Gunneridae</taxon>
        <taxon>Pentapetalae</taxon>
        <taxon>asterids</taxon>
        <taxon>Ericales</taxon>
        <taxon>Ericaceae</taxon>
        <taxon>Ericoideae</taxon>
        <taxon>Rhodoreae</taxon>
        <taxon>Rhododendron</taxon>
    </lineage>
</organism>
<dbReference type="AlphaFoldDB" id="A0AAV6IT02"/>
<proteinExistence type="predicted"/>
<protein>
    <submittedName>
        <fullName evidence="2">Uncharacterized protein</fullName>
    </submittedName>
</protein>
<feature type="compositionally biased region" description="Polar residues" evidence="1">
    <location>
        <begin position="1"/>
        <end position="12"/>
    </location>
</feature>
<comment type="caution">
    <text evidence="2">The sequence shown here is derived from an EMBL/GenBank/DDBJ whole genome shotgun (WGS) entry which is preliminary data.</text>
</comment>
<name>A0AAV6IT02_9ERIC</name>
<feature type="compositionally biased region" description="Low complexity" evidence="1">
    <location>
        <begin position="21"/>
        <end position="36"/>
    </location>
</feature>
<accession>A0AAV6IT02</accession>